<feature type="domain" description="Helicase C-terminal" evidence="14">
    <location>
        <begin position="546"/>
        <end position="703"/>
    </location>
</feature>
<dbReference type="Pfam" id="PF17764">
    <property type="entry name" value="PriA_3primeBD"/>
    <property type="match status" value="1"/>
</dbReference>
<keyword evidence="6 12" id="KW-0347">Helicase</keyword>
<dbReference type="InterPro" id="IPR005259">
    <property type="entry name" value="PriA"/>
</dbReference>
<dbReference type="CDD" id="cd17929">
    <property type="entry name" value="DEXHc_priA"/>
    <property type="match status" value="1"/>
</dbReference>
<evidence type="ECO:0000313" key="15">
    <source>
        <dbReference type="EMBL" id="PRO65279.1"/>
    </source>
</evidence>
<accession>A0A2P6MG60</accession>
<dbReference type="InterPro" id="IPR041222">
    <property type="entry name" value="PriA_3primeBD"/>
</dbReference>
<keyword evidence="8 12" id="KW-0067">ATP-binding</keyword>
<evidence type="ECO:0000256" key="1">
    <source>
        <dbReference type="ARBA" id="ARBA00022515"/>
    </source>
</evidence>
<keyword evidence="2 12" id="KW-0235">DNA replication</keyword>
<organism evidence="15 16">
    <name type="scientific">Alkalicoccus urumqiensis</name>
    <name type="common">Bacillus urumqiensis</name>
    <dbReference type="NCBI Taxonomy" id="1548213"/>
    <lineage>
        <taxon>Bacteria</taxon>
        <taxon>Bacillati</taxon>
        <taxon>Bacillota</taxon>
        <taxon>Bacilli</taxon>
        <taxon>Bacillales</taxon>
        <taxon>Bacillaceae</taxon>
        <taxon>Alkalicoccus</taxon>
    </lineage>
</organism>
<comment type="function">
    <text evidence="12">Initiates the restart of stalled replication forks, which reloads the replicative helicase on sites other than the origin of replication. Recognizes and binds to abandoned replication forks and remodels them to uncover a helicase loading site. Promotes assembly of the primosome at these replication forks.</text>
</comment>
<dbReference type="PROSITE" id="PS51194">
    <property type="entry name" value="HELICASE_CTER"/>
    <property type="match status" value="1"/>
</dbReference>
<dbReference type="Pfam" id="PF00270">
    <property type="entry name" value="DEAD"/>
    <property type="match status" value="1"/>
</dbReference>
<keyword evidence="1 12" id="KW-0639">Primosome</keyword>
<evidence type="ECO:0000256" key="7">
    <source>
        <dbReference type="ARBA" id="ARBA00022833"/>
    </source>
</evidence>
<evidence type="ECO:0000256" key="3">
    <source>
        <dbReference type="ARBA" id="ARBA00022723"/>
    </source>
</evidence>
<feature type="binding site" evidence="12">
    <location>
        <position position="520"/>
    </location>
    <ligand>
        <name>Zn(2+)</name>
        <dbReference type="ChEBI" id="CHEBI:29105"/>
        <label>2</label>
    </ligand>
</feature>
<dbReference type="FunFam" id="3.40.50.300:FF:000489">
    <property type="entry name" value="Primosome assembly protein PriA"/>
    <property type="match status" value="1"/>
</dbReference>
<dbReference type="Gene3D" id="3.40.50.300">
    <property type="entry name" value="P-loop containing nucleotide triphosphate hydrolases"/>
    <property type="match status" value="2"/>
</dbReference>
<evidence type="ECO:0000256" key="11">
    <source>
        <dbReference type="ARBA" id="ARBA00048988"/>
    </source>
</evidence>
<comment type="catalytic activity">
    <reaction evidence="11 12">
        <text>ATP + H2O = ADP + phosphate + H(+)</text>
        <dbReference type="Rhea" id="RHEA:13065"/>
        <dbReference type="ChEBI" id="CHEBI:15377"/>
        <dbReference type="ChEBI" id="CHEBI:15378"/>
        <dbReference type="ChEBI" id="CHEBI:30616"/>
        <dbReference type="ChEBI" id="CHEBI:43474"/>
        <dbReference type="ChEBI" id="CHEBI:456216"/>
        <dbReference type="EC" id="5.6.2.4"/>
    </reaction>
</comment>
<evidence type="ECO:0000313" key="16">
    <source>
        <dbReference type="Proteomes" id="UP000243650"/>
    </source>
</evidence>
<evidence type="ECO:0000256" key="2">
    <source>
        <dbReference type="ARBA" id="ARBA00022705"/>
    </source>
</evidence>
<dbReference type="GO" id="GO:0003677">
    <property type="term" value="F:DNA binding"/>
    <property type="evidence" value="ECO:0007669"/>
    <property type="project" value="UniProtKB-UniRule"/>
</dbReference>
<gene>
    <name evidence="12" type="primary">priA</name>
    <name evidence="15" type="ORF">C6I21_10790</name>
</gene>
<dbReference type="InterPro" id="IPR041236">
    <property type="entry name" value="PriA_C"/>
</dbReference>
<dbReference type="GO" id="GO:0016887">
    <property type="term" value="F:ATP hydrolysis activity"/>
    <property type="evidence" value="ECO:0007669"/>
    <property type="project" value="RHEA"/>
</dbReference>
<dbReference type="GO" id="GO:0043138">
    <property type="term" value="F:3'-5' DNA helicase activity"/>
    <property type="evidence" value="ECO:0007669"/>
    <property type="project" value="UniProtKB-EC"/>
</dbReference>
<comment type="cofactor">
    <cofactor evidence="12">
        <name>Zn(2+)</name>
        <dbReference type="ChEBI" id="CHEBI:29105"/>
    </cofactor>
    <text evidence="12">Binds 2 zinc ions per subunit.</text>
</comment>
<dbReference type="Proteomes" id="UP000243650">
    <property type="component" value="Unassembled WGS sequence"/>
</dbReference>
<comment type="subunit">
    <text evidence="12">Component of the replication restart primosome.</text>
</comment>
<keyword evidence="9 12" id="KW-0238">DNA-binding</keyword>
<feature type="binding site" evidence="12">
    <location>
        <position position="541"/>
    </location>
    <ligand>
        <name>Zn(2+)</name>
        <dbReference type="ChEBI" id="CHEBI:29105"/>
        <label>2</label>
    </ligand>
</feature>
<feature type="binding site" evidence="12">
    <location>
        <position position="514"/>
    </location>
    <ligand>
        <name>Zn(2+)</name>
        <dbReference type="ChEBI" id="CHEBI:29105"/>
        <label>1</label>
    </ligand>
</feature>
<evidence type="ECO:0000256" key="4">
    <source>
        <dbReference type="ARBA" id="ARBA00022741"/>
    </source>
</evidence>
<dbReference type="NCBIfam" id="TIGR00595">
    <property type="entry name" value="priA"/>
    <property type="match status" value="1"/>
</dbReference>
<dbReference type="GO" id="GO:0005524">
    <property type="term" value="F:ATP binding"/>
    <property type="evidence" value="ECO:0007669"/>
    <property type="project" value="UniProtKB-UniRule"/>
</dbReference>
<evidence type="ECO:0000256" key="9">
    <source>
        <dbReference type="ARBA" id="ARBA00023125"/>
    </source>
</evidence>
<dbReference type="PANTHER" id="PTHR30580:SF0">
    <property type="entry name" value="PRIMOSOMAL PROTEIN N"/>
    <property type="match status" value="1"/>
</dbReference>
<feature type="binding site" evidence="12">
    <location>
        <position position="523"/>
    </location>
    <ligand>
        <name>Zn(2+)</name>
        <dbReference type="ChEBI" id="CHEBI:29105"/>
        <label>2</label>
    </ligand>
</feature>
<dbReference type="InterPro" id="IPR011545">
    <property type="entry name" value="DEAD/DEAH_box_helicase_dom"/>
</dbReference>
<evidence type="ECO:0000259" key="14">
    <source>
        <dbReference type="PROSITE" id="PS51194"/>
    </source>
</evidence>
<dbReference type="SUPFAM" id="SSF52540">
    <property type="entry name" value="P-loop containing nucleoside triphosphate hydrolases"/>
    <property type="match status" value="2"/>
</dbReference>
<feature type="binding site" evidence="12">
    <location>
        <position position="551"/>
    </location>
    <ligand>
        <name>Zn(2+)</name>
        <dbReference type="ChEBI" id="CHEBI:29105"/>
        <label>1</label>
    </ligand>
</feature>
<dbReference type="GO" id="GO:0006270">
    <property type="term" value="P:DNA replication initiation"/>
    <property type="evidence" value="ECO:0007669"/>
    <property type="project" value="TreeGrafter"/>
</dbReference>
<proteinExistence type="inferred from homology"/>
<dbReference type="Gene3D" id="3.40.1440.60">
    <property type="entry name" value="PriA, 3(prime) DNA-binding domain"/>
    <property type="match status" value="1"/>
</dbReference>
<keyword evidence="4 12" id="KW-0547">Nucleotide-binding</keyword>
<evidence type="ECO:0000256" key="8">
    <source>
        <dbReference type="ARBA" id="ARBA00022840"/>
    </source>
</evidence>
<dbReference type="RefSeq" id="WP_105959479.1">
    <property type="nucleotide sequence ID" value="NZ_PVNS01000009.1"/>
</dbReference>
<dbReference type="InterPro" id="IPR042115">
    <property type="entry name" value="PriA_3primeBD_sf"/>
</dbReference>
<dbReference type="AlphaFoldDB" id="A0A2P6MG60"/>
<dbReference type="GO" id="GO:0006302">
    <property type="term" value="P:double-strand break repair"/>
    <property type="evidence" value="ECO:0007669"/>
    <property type="project" value="InterPro"/>
</dbReference>
<dbReference type="SMART" id="SM00490">
    <property type="entry name" value="HELICc"/>
    <property type="match status" value="1"/>
</dbReference>
<sequence>MIAEVIVDVPSQAVDRRFDYLVPEEFIETMAEGCRVHVPFAGRPVQGFVVHLKETTPLDLQKLKPVASQIDLSPALTPELLQLAEKLKETTLALHVAILKAMLPQAMRSSYKKRLLLLRPEEEKGTDLEALFSGEAAIDSLEDWRKQADEPQRALMMRAVRAGRVQVEPVVTTRDAAKKRVAYRRSATPEETALFQKEQEKRAPKQASAAALFQHEDALWTVDEAKQHGISKAVLETLTEQGILEKTEKTISRDPFEGREVAPDQPMELFAAQEEAFNRVDALIQHRKHKTLLLRGVTGSGKTEVYLQAIEKVIAAGREAIVLVPEISLTPQMVLRFRARFGSRVAVMHSALSKGEKYDEWVKIRNKEVDVVVGARSAVFAPFENLGLIIIDEEHEASYKQEESPRYHARTTAILRGEYYHCPVLLGSATPSLESYARAEKGVYEMLTMADRVNDLEMPEVKLIDMRKELHEGNRSMFSESLKEAMRLRMENKEQTVLMLNRRGYSSFIMCRDCGYVPQCIHCDISLTYHRSSQSLQCHYCGYQETLPQRCPECESSHIRFFGTGTQKVEEELRKELDGVRIIRMDVDTTRQKGSHEKLLDAFGRGEADILLGTQMIAKGLDFPNITLAGVLAADSMLHLPDFRAAERTFQLLTQVAGRAGRHKKPGEVLIQTYSPEHYSITEVQGHNYTAFYEKEMQMRRFGGYPPYYYLSMLQISHTDLSQAVRFTEKAAAFLRERLSEKTVVYGPTASPIPRIKDRYRYQCMIKYKAEPRLYHVLQELMKALQPETAKTDLQLTIDTNPYMMM</sequence>
<name>A0A2P6MG60_ALKUR</name>
<evidence type="ECO:0000256" key="12">
    <source>
        <dbReference type="HAMAP-Rule" id="MF_00983"/>
    </source>
</evidence>
<dbReference type="GO" id="GO:0008270">
    <property type="term" value="F:zinc ion binding"/>
    <property type="evidence" value="ECO:0007669"/>
    <property type="project" value="UniProtKB-UniRule"/>
</dbReference>
<keyword evidence="7 12" id="KW-0862">Zinc</keyword>
<keyword evidence="3 12" id="KW-0479">Metal-binding</keyword>
<keyword evidence="5 12" id="KW-0378">Hydrolase</keyword>
<comment type="catalytic activity">
    <reaction evidence="12">
        <text>Couples ATP hydrolysis with the unwinding of duplex DNA by translocating in the 3'-5' direction.</text>
        <dbReference type="EC" id="5.6.2.4"/>
    </reaction>
</comment>
<dbReference type="Pfam" id="PF18319">
    <property type="entry name" value="Zn_ribbon_PriA"/>
    <property type="match status" value="1"/>
</dbReference>
<comment type="caution">
    <text evidence="15">The sequence shown here is derived from an EMBL/GenBank/DDBJ whole genome shotgun (WGS) entry which is preliminary data.</text>
</comment>
<dbReference type="PROSITE" id="PS51192">
    <property type="entry name" value="HELICASE_ATP_BIND_1"/>
    <property type="match status" value="1"/>
</dbReference>
<dbReference type="CDD" id="cd18804">
    <property type="entry name" value="SF2_C_priA"/>
    <property type="match status" value="1"/>
</dbReference>
<dbReference type="SMART" id="SM00487">
    <property type="entry name" value="DEXDc"/>
    <property type="match status" value="1"/>
</dbReference>
<evidence type="ECO:0000256" key="6">
    <source>
        <dbReference type="ARBA" id="ARBA00022806"/>
    </source>
</evidence>
<dbReference type="InterPro" id="IPR027417">
    <property type="entry name" value="P-loop_NTPase"/>
</dbReference>
<dbReference type="EC" id="5.6.2.4" evidence="12"/>
<feature type="domain" description="Helicase ATP-binding" evidence="13">
    <location>
        <begin position="283"/>
        <end position="449"/>
    </location>
</feature>
<dbReference type="InterPro" id="IPR014001">
    <property type="entry name" value="Helicase_ATP-bd"/>
</dbReference>
<dbReference type="GO" id="GO:0006310">
    <property type="term" value="P:DNA recombination"/>
    <property type="evidence" value="ECO:0007669"/>
    <property type="project" value="InterPro"/>
</dbReference>
<dbReference type="PANTHER" id="PTHR30580">
    <property type="entry name" value="PRIMOSOMAL PROTEIN N"/>
    <property type="match status" value="1"/>
</dbReference>
<dbReference type="GO" id="GO:0006269">
    <property type="term" value="P:DNA replication, synthesis of primer"/>
    <property type="evidence" value="ECO:0007669"/>
    <property type="project" value="UniProtKB-KW"/>
</dbReference>
<dbReference type="Pfam" id="PF00271">
    <property type="entry name" value="Helicase_C"/>
    <property type="match status" value="1"/>
</dbReference>
<comment type="similarity">
    <text evidence="12">Belongs to the helicase family. PriA subfamily.</text>
</comment>
<dbReference type="GO" id="GO:1990077">
    <property type="term" value="C:primosome complex"/>
    <property type="evidence" value="ECO:0007669"/>
    <property type="project" value="UniProtKB-UniRule"/>
</dbReference>
<dbReference type="HAMAP" id="MF_00983">
    <property type="entry name" value="PriA"/>
    <property type="match status" value="1"/>
</dbReference>
<feature type="binding site" evidence="12">
    <location>
        <position position="538"/>
    </location>
    <ligand>
        <name>Zn(2+)</name>
        <dbReference type="ChEBI" id="CHEBI:29105"/>
        <label>2</label>
    </ligand>
</feature>
<dbReference type="EMBL" id="PVNS01000009">
    <property type="protein sequence ID" value="PRO65279.1"/>
    <property type="molecule type" value="Genomic_DNA"/>
</dbReference>
<protein>
    <recommendedName>
        <fullName evidence="12">Replication restart protein PriA</fullName>
    </recommendedName>
    <alternativeName>
        <fullName evidence="12">ATP-dependent DNA helicase PriA</fullName>
        <ecNumber evidence="12">5.6.2.4</ecNumber>
    </alternativeName>
    <alternativeName>
        <fullName evidence="12">DNA 3'-5' helicase PriA</fullName>
    </alternativeName>
</protein>
<dbReference type="InterPro" id="IPR001650">
    <property type="entry name" value="Helicase_C-like"/>
</dbReference>
<feature type="binding site" evidence="12">
    <location>
        <position position="554"/>
    </location>
    <ligand>
        <name>Zn(2+)</name>
        <dbReference type="ChEBI" id="CHEBI:29105"/>
        <label>1</label>
    </ligand>
</feature>
<dbReference type="FunFam" id="3.40.1440.60:FF:000001">
    <property type="entry name" value="Primosomal protein N"/>
    <property type="match status" value="1"/>
</dbReference>
<evidence type="ECO:0000256" key="5">
    <source>
        <dbReference type="ARBA" id="ARBA00022801"/>
    </source>
</evidence>
<keyword evidence="16" id="KW-1185">Reference proteome</keyword>
<dbReference type="InterPro" id="IPR040498">
    <property type="entry name" value="PriA_CRR"/>
</dbReference>
<dbReference type="OrthoDB" id="9759544at2"/>
<reference evidence="15 16" key="1">
    <citation type="submission" date="2018-03" db="EMBL/GenBank/DDBJ databases">
        <title>Bacillus urumqiensis sp. nov., a moderately haloalkaliphilic bacterium isolated from a salt lake.</title>
        <authorList>
            <person name="Zhao B."/>
            <person name="Liao Z."/>
        </authorList>
    </citation>
    <scope>NUCLEOTIDE SEQUENCE [LARGE SCALE GENOMIC DNA]</scope>
    <source>
        <strain evidence="15 16">BZ-SZ-XJ18</strain>
    </source>
</reference>
<evidence type="ECO:0000259" key="13">
    <source>
        <dbReference type="PROSITE" id="PS51192"/>
    </source>
</evidence>
<dbReference type="Pfam" id="PF18074">
    <property type="entry name" value="PriA_C"/>
    <property type="match status" value="1"/>
</dbReference>
<dbReference type="NCBIfam" id="NF004066">
    <property type="entry name" value="PRK05580.1-3"/>
    <property type="match status" value="1"/>
</dbReference>
<evidence type="ECO:0000256" key="10">
    <source>
        <dbReference type="ARBA" id="ARBA00023235"/>
    </source>
</evidence>
<feature type="binding site" evidence="12">
    <location>
        <position position="511"/>
    </location>
    <ligand>
        <name>Zn(2+)</name>
        <dbReference type="ChEBI" id="CHEBI:29105"/>
        <label>1</label>
    </ligand>
</feature>
<keyword evidence="10 12" id="KW-0413">Isomerase</keyword>